<reference evidence="7 8" key="1">
    <citation type="submission" date="2022-10" db="EMBL/GenBank/DDBJ databases">
        <title>Draft genome assembly of moderately radiation resistant bacterium Metabacillus halosaccharovorans.</title>
        <authorList>
            <person name="Pal S."/>
            <person name="Gopinathan A."/>
        </authorList>
    </citation>
    <scope>NUCLEOTIDE SEQUENCE [LARGE SCALE GENOMIC DNA]</scope>
    <source>
        <strain evidence="7 8">VITHBRA001</strain>
    </source>
</reference>
<dbReference type="PANTHER" id="PTHR21716:SF15">
    <property type="entry name" value="TRANSPORT PROTEIN YRRI-RELATED"/>
    <property type="match status" value="1"/>
</dbReference>
<dbReference type="RefSeq" id="WP_264142083.1">
    <property type="nucleotide sequence ID" value="NZ_JAOYEY010000029.1"/>
</dbReference>
<evidence type="ECO:0000256" key="3">
    <source>
        <dbReference type="ARBA" id="ARBA00022692"/>
    </source>
</evidence>
<sequence>MREKHIKWLLQITILLLALLSVYVFLKLYSVWAPFLVMFKAVIIPFLISAFITYLLHPVVERLHRKGLPRSISILIIYFLFFGLIGYGIYRGVPVLITQLRDLSENFPQFTMIYNQWMDSIHDHTDTWPVGIHDRIDLMFSKTEEWLAVTIEKAINSLKGIFDYMLLLAIIPFLVFYMLKDYEQIKKAAWYLTPRRWRSGSIQFLKDIDHSLGNYIRGQLFVCLIIGTLAFLTLWIFHVKYPLILGLLIGTTNIIPYFGPVIGAVPALIIAATMSTKTVIIVIVLIASLQFIEGNILGPLIVGKSLHMHPIVIMLALLAGGEIGGVIGLMLAVPVIVILKVMIVHLALLRRQH</sequence>
<feature type="transmembrane region" description="Helical" evidence="6">
    <location>
        <begin position="7"/>
        <end position="26"/>
    </location>
</feature>
<proteinExistence type="inferred from homology"/>
<evidence type="ECO:0000256" key="2">
    <source>
        <dbReference type="ARBA" id="ARBA00009773"/>
    </source>
</evidence>
<keyword evidence="5 6" id="KW-0472">Membrane</keyword>
<feature type="transmembrane region" description="Helical" evidence="6">
    <location>
        <begin position="68"/>
        <end position="90"/>
    </location>
</feature>
<feature type="transmembrane region" description="Helical" evidence="6">
    <location>
        <begin position="161"/>
        <end position="179"/>
    </location>
</feature>
<feature type="transmembrane region" description="Helical" evidence="6">
    <location>
        <begin position="220"/>
        <end position="237"/>
    </location>
</feature>
<dbReference type="Proteomes" id="UP001526147">
    <property type="component" value="Unassembled WGS sequence"/>
</dbReference>
<protein>
    <submittedName>
        <fullName evidence="7">AI-2E family transporter</fullName>
    </submittedName>
</protein>
<comment type="similarity">
    <text evidence="2">Belongs to the autoinducer-2 exporter (AI-2E) (TC 2.A.86) family.</text>
</comment>
<evidence type="ECO:0000256" key="6">
    <source>
        <dbReference type="SAM" id="Phobius"/>
    </source>
</evidence>
<evidence type="ECO:0000256" key="4">
    <source>
        <dbReference type="ARBA" id="ARBA00022989"/>
    </source>
</evidence>
<dbReference type="EMBL" id="JAOYEY010000029">
    <property type="protein sequence ID" value="MCV9885273.1"/>
    <property type="molecule type" value="Genomic_DNA"/>
</dbReference>
<comment type="caution">
    <text evidence="7">The sequence shown here is derived from an EMBL/GenBank/DDBJ whole genome shotgun (WGS) entry which is preliminary data.</text>
</comment>
<keyword evidence="4 6" id="KW-1133">Transmembrane helix</keyword>
<dbReference type="PANTHER" id="PTHR21716">
    <property type="entry name" value="TRANSMEMBRANE PROTEIN"/>
    <property type="match status" value="1"/>
</dbReference>
<keyword evidence="8" id="KW-1185">Reference proteome</keyword>
<gene>
    <name evidence="7" type="ORF">OIH86_06380</name>
</gene>
<feature type="transmembrane region" description="Helical" evidence="6">
    <location>
        <begin position="279"/>
        <end position="303"/>
    </location>
</feature>
<feature type="transmembrane region" description="Helical" evidence="6">
    <location>
        <begin position="323"/>
        <end position="349"/>
    </location>
</feature>
<accession>A0ABT3DDX6</accession>
<comment type="subcellular location">
    <subcellularLocation>
        <location evidence="1">Membrane</location>
        <topology evidence="1">Multi-pass membrane protein</topology>
    </subcellularLocation>
</comment>
<keyword evidence="3 6" id="KW-0812">Transmembrane</keyword>
<feature type="transmembrane region" description="Helical" evidence="6">
    <location>
        <begin position="32"/>
        <end position="56"/>
    </location>
</feature>
<evidence type="ECO:0000313" key="8">
    <source>
        <dbReference type="Proteomes" id="UP001526147"/>
    </source>
</evidence>
<feature type="transmembrane region" description="Helical" evidence="6">
    <location>
        <begin position="243"/>
        <end position="272"/>
    </location>
</feature>
<evidence type="ECO:0000256" key="1">
    <source>
        <dbReference type="ARBA" id="ARBA00004141"/>
    </source>
</evidence>
<dbReference type="InterPro" id="IPR002549">
    <property type="entry name" value="AI-2E-like"/>
</dbReference>
<evidence type="ECO:0000313" key="7">
    <source>
        <dbReference type="EMBL" id="MCV9885273.1"/>
    </source>
</evidence>
<organism evidence="7 8">
    <name type="scientific">Metabacillus halosaccharovorans</name>
    <dbReference type="NCBI Taxonomy" id="930124"/>
    <lineage>
        <taxon>Bacteria</taxon>
        <taxon>Bacillati</taxon>
        <taxon>Bacillota</taxon>
        <taxon>Bacilli</taxon>
        <taxon>Bacillales</taxon>
        <taxon>Bacillaceae</taxon>
        <taxon>Metabacillus</taxon>
    </lineage>
</organism>
<name>A0ABT3DDX6_9BACI</name>
<dbReference type="Pfam" id="PF01594">
    <property type="entry name" value="AI-2E_transport"/>
    <property type="match status" value="1"/>
</dbReference>
<evidence type="ECO:0000256" key="5">
    <source>
        <dbReference type="ARBA" id="ARBA00023136"/>
    </source>
</evidence>